<dbReference type="GO" id="GO:0016787">
    <property type="term" value="F:hydrolase activity"/>
    <property type="evidence" value="ECO:0007669"/>
    <property type="project" value="UniProtKB-ARBA"/>
</dbReference>
<protein>
    <submittedName>
        <fullName evidence="1">Putative Type I phosphodiesterase / nucleotide pyrophosphatase</fullName>
    </submittedName>
</protein>
<evidence type="ECO:0000313" key="1">
    <source>
        <dbReference type="EMBL" id="ABZ07003.1"/>
    </source>
</evidence>
<dbReference type="PANTHER" id="PTHR10151">
    <property type="entry name" value="ECTONUCLEOTIDE PYROPHOSPHATASE/PHOSPHODIESTERASE"/>
    <property type="match status" value="1"/>
</dbReference>
<sequence length="484" mass="51411">MASVLIFAFDGLQPAQVIPDLMPNLSSLAANGVTFTNHHPVFPSVTRANVASLATGLYPGGHGLAANTLMMREFDPTQVFSALEPKLAEVAAKTGRVLLAPTLAEILSQNGQEYLAIGVGTNGNAYLQNPTAERDGGATIHPDFTLPYGLHEDITARFGPWPDETRPNTPRMAQAVKIMTEYILPERMPAVSLIWSSEPDKSQHDQPVGSDLSNAAVKEADEQLGILMDWLSQSGRAADTNVIVISDHGYSTIITTVNVEALVREAGFPPSGEPGGVAVANNGGAVLFYVTDGDADTAERLAEWLMGQEWCGTVTASDAVGEIPGTLPASVVGNQGPRGPEITMSFRWSSEPNSTGYQGKVFSTGGGPGRGQHGSMSKHEMNNVMFAWGPGFKQGITLDVPSGNIDVAPTILNLLGLPGGDAMDGRVLAEALAGGPDPETVDWSAELYNTERRLKEKVYRQQIKLSVVGETTYVDQGNSTLGWR</sequence>
<dbReference type="PANTHER" id="PTHR10151:SF120">
    <property type="entry name" value="BIS(5'-ADENOSYL)-TRIPHOSPHATASE"/>
    <property type="match status" value="1"/>
</dbReference>
<dbReference type="AlphaFoldDB" id="B3T343"/>
<accession>B3T343</accession>
<proteinExistence type="predicted"/>
<gene>
    <name evidence="1" type="ORF">ALOHA_HF4000ANIW93N21ctg1g9</name>
</gene>
<dbReference type="InterPro" id="IPR002591">
    <property type="entry name" value="Phosphodiest/P_Trfase"/>
</dbReference>
<dbReference type="Pfam" id="PF01663">
    <property type="entry name" value="Phosphodiest"/>
    <property type="match status" value="1"/>
</dbReference>
<dbReference type="Gene3D" id="3.40.720.10">
    <property type="entry name" value="Alkaline Phosphatase, subunit A"/>
    <property type="match status" value="2"/>
</dbReference>
<dbReference type="InterPro" id="IPR017850">
    <property type="entry name" value="Alkaline_phosphatase_core_sf"/>
</dbReference>
<reference evidence="1" key="1">
    <citation type="journal article" date="2008" name="ISME J.">
        <title>Genomic patterns of recombination, clonal divergence and environment in marine microbial populations.</title>
        <authorList>
            <person name="Konstantinidis K.T."/>
            <person name="Delong E.F."/>
        </authorList>
    </citation>
    <scope>NUCLEOTIDE SEQUENCE</scope>
</reference>
<organism evidence="1">
    <name type="scientific">uncultured marine microorganism HF4000_ANIW93N21</name>
    <dbReference type="NCBI Taxonomy" id="455527"/>
    <lineage>
        <taxon>unclassified sequences</taxon>
        <taxon>environmental samples</taxon>
    </lineage>
</organism>
<dbReference type="SUPFAM" id="SSF53649">
    <property type="entry name" value="Alkaline phosphatase-like"/>
    <property type="match status" value="1"/>
</dbReference>
<name>B3T343_9ZZZZ</name>
<dbReference type="EMBL" id="EU016590">
    <property type="protein sequence ID" value="ABZ07003.1"/>
    <property type="molecule type" value="Genomic_DNA"/>
</dbReference>